<feature type="compositionally biased region" description="Low complexity" evidence="2">
    <location>
        <begin position="339"/>
        <end position="351"/>
    </location>
</feature>
<dbReference type="EMBL" id="KV419408">
    <property type="protein sequence ID" value="KZS92953.1"/>
    <property type="molecule type" value="Genomic_DNA"/>
</dbReference>
<sequence>MPPSVSQKVSGVENGASFFWDASAPQDVPTPSNAPSSVQDLSVTPPSNSLPPRRDKASQILGIAHRKSMEPIPASARNSIMTVRSATYPAPAPPPHTPTSTLASLYVVSGLPKSPHTWTLADPDSTAGLHHSDGAVGRWWRAEVLGNTVSPGVGGRRKKRGGGPEIKGPGALSKHEVAKMLSKTLKLSFTREVEIITSTLQPASTVHTFTFTLPTQSSTYTRSSLAPPSERNSGYSTSAYPYFHSDDPFAGPRPSSSYIGVTPPHPEPAQNTASDASMSTWHGVCLTVWSHADAERSAAIRRALESSNSRARKESAQSVMSAKLRGLRSDRKRKGVPWSTNSGNGTTTDGDVATDGETEGDAISESEFDASSTRGPGGSTLFLPGDAVFWLPYALTLVSRHPVYDLMRDYLTLSWARFSKDVAAHTLQISKILSAPAPRAGDIVRLDASASTGAGANAEESQGTLEVVCRFPGGLDFGRGLVDMNFTMWPLFRCLNLDNILSICEIALAPTGRVLFLSRHPAMLGIAVSTLKYLVELRGWSGIALPIVHARDAKIYVDDPGPWIIGMNTEIRYAFRPAPEVCICDLDINYVTCSSPPPNSISIKQQREKYKQRLLAAFDTYYHPDHGVPNEFKEAFPAGRFRPLCKIQAKRSASSVSAAVVSEVIKAPEWWNGTKVIQAIDSILQEKTKKPSLLRRITFLGAAKRMPQLTQAEKAVQRSIRKRAVAFVDARDDLETKIGRLSRRLNFLVTESDLWREKFITFEQYAEKLSTEAAELRAKINKEQRESKRLSGLITTTAQEKIRLQAQLQETEAAHHDAVNELEIMRVEMEKLEQERALMVAEVEAQIERALASMQVDDSEYGSRPTSPRVQSPSSNSSSRRPSINIAIHRGHRSFATDSTVTEPTTDGEKTSSVDSNQKTVVAETNRSESPEERRFTGSQDLDRLDAGISEQSDKITQKVLQIQQKVAQNIFVLS</sequence>
<evidence type="ECO:0000313" key="4">
    <source>
        <dbReference type="EMBL" id="KZS92953.1"/>
    </source>
</evidence>
<feature type="coiled-coil region" evidence="1">
    <location>
        <begin position="731"/>
        <end position="849"/>
    </location>
</feature>
<organism evidence="4 5">
    <name type="scientific">Sistotremastrum niveocremeum HHB9708</name>
    <dbReference type="NCBI Taxonomy" id="1314777"/>
    <lineage>
        <taxon>Eukaryota</taxon>
        <taxon>Fungi</taxon>
        <taxon>Dikarya</taxon>
        <taxon>Basidiomycota</taxon>
        <taxon>Agaricomycotina</taxon>
        <taxon>Agaricomycetes</taxon>
        <taxon>Sistotremastrales</taxon>
        <taxon>Sistotremastraceae</taxon>
        <taxon>Sertulicium</taxon>
        <taxon>Sertulicium niveocremeum</taxon>
    </lineage>
</organism>
<feature type="compositionally biased region" description="Basic and acidic residues" evidence="2">
    <location>
        <begin position="926"/>
        <end position="944"/>
    </location>
</feature>
<evidence type="ECO:0000313" key="5">
    <source>
        <dbReference type="Proteomes" id="UP000076722"/>
    </source>
</evidence>
<dbReference type="AlphaFoldDB" id="A0A164U628"/>
<protein>
    <recommendedName>
        <fullName evidence="3">cDENN domain-containing protein</fullName>
    </recommendedName>
</protein>
<feature type="region of interest" description="Disordered" evidence="2">
    <location>
        <begin position="217"/>
        <end position="238"/>
    </location>
</feature>
<dbReference type="Gene3D" id="3.40.50.11500">
    <property type="match status" value="1"/>
</dbReference>
<accession>A0A164U628</accession>
<evidence type="ECO:0000256" key="2">
    <source>
        <dbReference type="SAM" id="MobiDB-lite"/>
    </source>
</evidence>
<dbReference type="Proteomes" id="UP000076722">
    <property type="component" value="Unassembled WGS sequence"/>
</dbReference>
<dbReference type="OrthoDB" id="6019893at2759"/>
<dbReference type="InterPro" id="IPR043153">
    <property type="entry name" value="DENN_C"/>
</dbReference>
<evidence type="ECO:0000256" key="1">
    <source>
        <dbReference type="SAM" id="Coils"/>
    </source>
</evidence>
<feature type="domain" description="cDENN" evidence="3">
    <location>
        <begin position="390"/>
        <end position="589"/>
    </location>
</feature>
<keyword evidence="1" id="KW-0175">Coiled coil</keyword>
<dbReference type="Pfam" id="PF02141">
    <property type="entry name" value="DENN"/>
    <property type="match status" value="1"/>
</dbReference>
<reference evidence="4 5" key="1">
    <citation type="journal article" date="2016" name="Mol. Biol. Evol.">
        <title>Comparative Genomics of Early-Diverging Mushroom-Forming Fungi Provides Insights into the Origins of Lignocellulose Decay Capabilities.</title>
        <authorList>
            <person name="Nagy L.G."/>
            <person name="Riley R."/>
            <person name="Tritt A."/>
            <person name="Adam C."/>
            <person name="Daum C."/>
            <person name="Floudas D."/>
            <person name="Sun H."/>
            <person name="Yadav J.S."/>
            <person name="Pangilinan J."/>
            <person name="Larsson K.H."/>
            <person name="Matsuura K."/>
            <person name="Barry K."/>
            <person name="Labutti K."/>
            <person name="Kuo R."/>
            <person name="Ohm R.A."/>
            <person name="Bhattacharya S.S."/>
            <person name="Shirouzu T."/>
            <person name="Yoshinaga Y."/>
            <person name="Martin F.M."/>
            <person name="Grigoriev I.V."/>
            <person name="Hibbett D.S."/>
        </authorList>
    </citation>
    <scope>NUCLEOTIDE SEQUENCE [LARGE SCALE GENOMIC DNA]</scope>
    <source>
        <strain evidence="4 5">HHB9708</strain>
    </source>
</reference>
<feature type="compositionally biased region" description="Polar residues" evidence="2">
    <location>
        <begin position="913"/>
        <end position="925"/>
    </location>
</feature>
<dbReference type="GO" id="GO:0031410">
    <property type="term" value="C:cytoplasmic vesicle"/>
    <property type="evidence" value="ECO:0007669"/>
    <property type="project" value="TreeGrafter"/>
</dbReference>
<proteinExistence type="predicted"/>
<feature type="compositionally biased region" description="Acidic residues" evidence="2">
    <location>
        <begin position="352"/>
        <end position="368"/>
    </location>
</feature>
<feature type="compositionally biased region" description="Polar residues" evidence="2">
    <location>
        <begin position="896"/>
        <end position="906"/>
    </location>
</feature>
<feature type="compositionally biased region" description="Polar residues" evidence="2">
    <location>
        <begin position="29"/>
        <end position="47"/>
    </location>
</feature>
<dbReference type="STRING" id="1314777.A0A164U628"/>
<dbReference type="SMART" id="SM00799">
    <property type="entry name" value="DENN"/>
    <property type="match status" value="1"/>
</dbReference>
<feature type="compositionally biased region" description="Low complexity" evidence="2">
    <location>
        <begin position="872"/>
        <end position="886"/>
    </location>
</feature>
<dbReference type="InterPro" id="IPR051696">
    <property type="entry name" value="DENN_Domain_GEFs"/>
</dbReference>
<evidence type="ECO:0000259" key="3">
    <source>
        <dbReference type="SMART" id="SM00799"/>
    </source>
</evidence>
<name>A0A164U628_9AGAM</name>
<dbReference type="PANTHER" id="PTHR12296">
    <property type="entry name" value="DENN DOMAIN-CONTAINING PROTEIN 4"/>
    <property type="match status" value="1"/>
</dbReference>
<dbReference type="PANTHER" id="PTHR12296:SF31">
    <property type="entry name" value="DENN (AEX-3) DOMAIN PROTEIN (AFU_ORTHOLOGUE AFUA_6G11200)"/>
    <property type="match status" value="1"/>
</dbReference>
<feature type="region of interest" description="Disordered" evidence="2">
    <location>
        <begin position="150"/>
        <end position="171"/>
    </location>
</feature>
<feature type="region of interest" description="Disordered" evidence="2">
    <location>
        <begin position="304"/>
        <end position="375"/>
    </location>
</feature>
<feature type="region of interest" description="Disordered" evidence="2">
    <location>
        <begin position="20"/>
        <end position="56"/>
    </location>
</feature>
<feature type="region of interest" description="Disordered" evidence="2">
    <location>
        <begin position="854"/>
        <end position="944"/>
    </location>
</feature>
<gene>
    <name evidence="4" type="ORF">SISNIDRAFT_508436</name>
</gene>
<dbReference type="InterPro" id="IPR001194">
    <property type="entry name" value="cDENN_dom"/>
</dbReference>
<dbReference type="GO" id="GO:0032483">
    <property type="term" value="P:regulation of Rab protein signal transduction"/>
    <property type="evidence" value="ECO:0007669"/>
    <property type="project" value="TreeGrafter"/>
</dbReference>
<keyword evidence="5" id="KW-1185">Reference proteome</keyword>